<sequence length="383" mass="42152">MAVAAKAYLLSRFSSNGFSLLKPLQSPLPTPLFSCHLLLIRPLFPTITLTTPTNSSNCKNRSASSPVLNCLVSDVDGGGVADDFVFTRQSGFDREFSVIASMLKRIEPLDTSVISKGVSEAARDSMKRTISTMLGLLPSDQFSVTISVSRRPLDRLLVSAIITGYTLWNAEYRVSLMRNFDISPGSLGASVPSHGCGVSEMEYENREGRDVEVDVDTCSEFAMERSVPPGLGHLSPEALNYITELKSELATIEKELSAQKQENLDLEHDAEGNNDLLEYLRTLEPNMVMELSRPSSSEVGEVIHELVQNILQKLFKDDASSSLLEDPVRGKTEILPDGEIELCDTIGTSRDYLAKLLFWCMLLGHHLRGLENRLHLSCAVGLL</sequence>
<organism evidence="2 3">
    <name type="scientific">Protea cynaroides</name>
    <dbReference type="NCBI Taxonomy" id="273540"/>
    <lineage>
        <taxon>Eukaryota</taxon>
        <taxon>Viridiplantae</taxon>
        <taxon>Streptophyta</taxon>
        <taxon>Embryophyta</taxon>
        <taxon>Tracheophyta</taxon>
        <taxon>Spermatophyta</taxon>
        <taxon>Magnoliopsida</taxon>
        <taxon>Proteales</taxon>
        <taxon>Proteaceae</taxon>
        <taxon>Protea</taxon>
    </lineage>
</organism>
<dbReference type="PANTHER" id="PTHR33598:SF10">
    <property type="entry name" value="SEED MATURATION-LIKE PROTEIN"/>
    <property type="match status" value="1"/>
</dbReference>
<dbReference type="Proteomes" id="UP001141806">
    <property type="component" value="Unassembled WGS sequence"/>
</dbReference>
<evidence type="ECO:0008006" key="4">
    <source>
        <dbReference type="Google" id="ProtNLM"/>
    </source>
</evidence>
<dbReference type="AlphaFoldDB" id="A0A9Q0KQG1"/>
<dbReference type="Pfam" id="PF05542">
    <property type="entry name" value="DUF760"/>
    <property type="match status" value="2"/>
</dbReference>
<protein>
    <recommendedName>
        <fullName evidence="4">Seed maturation-like protein</fullName>
    </recommendedName>
</protein>
<gene>
    <name evidence="2" type="ORF">NE237_008147</name>
</gene>
<keyword evidence="3" id="KW-1185">Reference proteome</keyword>
<name>A0A9Q0KQG1_9MAGN</name>
<evidence type="ECO:0000256" key="1">
    <source>
        <dbReference type="SAM" id="Coils"/>
    </source>
</evidence>
<evidence type="ECO:0000313" key="3">
    <source>
        <dbReference type="Proteomes" id="UP001141806"/>
    </source>
</evidence>
<dbReference type="EMBL" id="JAMYWD010000004">
    <property type="protein sequence ID" value="KAJ4974973.1"/>
    <property type="molecule type" value="Genomic_DNA"/>
</dbReference>
<feature type="coiled-coil region" evidence="1">
    <location>
        <begin position="242"/>
        <end position="269"/>
    </location>
</feature>
<evidence type="ECO:0000313" key="2">
    <source>
        <dbReference type="EMBL" id="KAJ4974973.1"/>
    </source>
</evidence>
<comment type="caution">
    <text evidence="2">The sequence shown here is derived from an EMBL/GenBank/DDBJ whole genome shotgun (WGS) entry which is preliminary data.</text>
</comment>
<accession>A0A9Q0KQG1</accession>
<dbReference type="OrthoDB" id="4115at2759"/>
<dbReference type="InterPro" id="IPR008479">
    <property type="entry name" value="DUF760"/>
</dbReference>
<reference evidence="2" key="1">
    <citation type="journal article" date="2023" name="Plant J.">
        <title>The genome of the king protea, Protea cynaroides.</title>
        <authorList>
            <person name="Chang J."/>
            <person name="Duong T.A."/>
            <person name="Schoeman C."/>
            <person name="Ma X."/>
            <person name="Roodt D."/>
            <person name="Barker N."/>
            <person name="Li Z."/>
            <person name="Van de Peer Y."/>
            <person name="Mizrachi E."/>
        </authorList>
    </citation>
    <scope>NUCLEOTIDE SEQUENCE</scope>
    <source>
        <tissue evidence="2">Young leaves</tissue>
    </source>
</reference>
<keyword evidence="1" id="KW-0175">Coiled coil</keyword>
<dbReference type="PANTHER" id="PTHR33598">
    <property type="entry name" value="OS02G0833400 PROTEIN"/>
    <property type="match status" value="1"/>
</dbReference>
<proteinExistence type="predicted"/>